<dbReference type="Gene3D" id="3.40.710.10">
    <property type="entry name" value="DD-peptidase/beta-lactamase superfamily"/>
    <property type="match status" value="1"/>
</dbReference>
<dbReference type="STRING" id="1089455.MOPEL_009_00330"/>
<feature type="transmembrane region" description="Helical" evidence="1">
    <location>
        <begin position="396"/>
        <end position="416"/>
    </location>
</feature>
<comment type="caution">
    <text evidence="3">The sequence shown here is derived from an EMBL/GenBank/DDBJ whole genome shotgun (WGS) entry which is preliminary data.</text>
</comment>
<gene>
    <name evidence="3" type="ORF">MOPEL_009_00330</name>
</gene>
<feature type="transmembrane region" description="Helical" evidence="1">
    <location>
        <begin position="483"/>
        <end position="502"/>
    </location>
</feature>
<keyword evidence="1" id="KW-1133">Transmembrane helix</keyword>
<reference evidence="3 4" key="1">
    <citation type="submission" date="2012-02" db="EMBL/GenBank/DDBJ databases">
        <title>Whole genome shotgun sequence of Mobilicoccus pelagius NBRC 104925.</title>
        <authorList>
            <person name="Yoshida Y."/>
            <person name="Hosoyama A."/>
            <person name="Tsuchikane K."/>
            <person name="Katsumata H."/>
            <person name="Yamazaki S."/>
            <person name="Fujita N."/>
        </authorList>
    </citation>
    <scope>NUCLEOTIDE SEQUENCE [LARGE SCALE GENOMIC DNA]</scope>
    <source>
        <strain evidence="3 4">NBRC 104925</strain>
    </source>
</reference>
<keyword evidence="4" id="KW-1185">Reference proteome</keyword>
<feature type="transmembrane region" description="Helical" evidence="1">
    <location>
        <begin position="448"/>
        <end position="471"/>
    </location>
</feature>
<evidence type="ECO:0000256" key="1">
    <source>
        <dbReference type="SAM" id="Phobius"/>
    </source>
</evidence>
<feature type="transmembrane region" description="Helical" evidence="1">
    <location>
        <begin position="22"/>
        <end position="44"/>
    </location>
</feature>
<dbReference type="OrthoDB" id="3171327at2"/>
<organism evidence="3 4">
    <name type="scientific">Mobilicoccus pelagius NBRC 104925</name>
    <dbReference type="NCBI Taxonomy" id="1089455"/>
    <lineage>
        <taxon>Bacteria</taxon>
        <taxon>Bacillati</taxon>
        <taxon>Actinomycetota</taxon>
        <taxon>Actinomycetes</taxon>
        <taxon>Micrococcales</taxon>
        <taxon>Dermatophilaceae</taxon>
        <taxon>Mobilicoccus</taxon>
    </lineage>
</organism>
<evidence type="ECO:0000313" key="3">
    <source>
        <dbReference type="EMBL" id="GAB47343.1"/>
    </source>
</evidence>
<dbReference type="InterPro" id="IPR001466">
    <property type="entry name" value="Beta-lactam-related"/>
</dbReference>
<dbReference type="PANTHER" id="PTHR43283">
    <property type="entry name" value="BETA-LACTAMASE-RELATED"/>
    <property type="match status" value="1"/>
</dbReference>
<protein>
    <submittedName>
        <fullName evidence="3">Peptidase S12 family protein</fullName>
    </submittedName>
</protein>
<dbReference type="RefSeq" id="WP_009481241.1">
    <property type="nucleotide sequence ID" value="NZ_BAFE01000009.1"/>
</dbReference>
<evidence type="ECO:0000259" key="2">
    <source>
        <dbReference type="Pfam" id="PF00144"/>
    </source>
</evidence>
<feature type="transmembrane region" description="Helical" evidence="1">
    <location>
        <begin position="423"/>
        <end position="442"/>
    </location>
</feature>
<keyword evidence="1" id="KW-0812">Transmembrane</keyword>
<dbReference type="SUPFAM" id="SSF56601">
    <property type="entry name" value="beta-lactamase/transpeptidase-like"/>
    <property type="match status" value="1"/>
</dbReference>
<dbReference type="eggNOG" id="COG1680">
    <property type="taxonomic scope" value="Bacteria"/>
</dbReference>
<feature type="domain" description="Beta-lactamase-related" evidence="2">
    <location>
        <begin position="70"/>
        <end position="376"/>
    </location>
</feature>
<sequence length="503" mass="52030">MPAHPLPTDSAPPTSTRPRGRALTILSAVLAVTFMVGALLGLALGPRARLADTTSGDATLAREVRDAVGEGRGLQTLSVARIENGRTTFAGLGDLDETDSAAPAPDTVYELGSVTKTWTGMLLADAVKRGEMRLDAPLSTYLPELAGTPAGTVTPQQLATHTSGLPRLPSSMGLGSSLAVVRGDDPYRGQSVEDVVAAAKGETLTEQGTFAYSNLGMALLGHAEARAAGTATWSELATERIFRPLGMDSTRIVDGDDAEEPGLALPHRANGRRVSAWASSGNDPAGSSTRTTAADLARFAQAVIDGTAPGMAAVKPRVDAGKSRTIGLSWFAVPGEGGTYLWHNGGTGGSGSVLVVDRAEKRAAVVLGNSATGPDDVGPVLIDRATARPAASPFGWQSWVPVLLAAFFVAGTWWRAWRGRSRVNLVAGIADAGTGAIIARVLGPWHLLPVWLLGAILACGFVGAVFALLRMREAPTLPVGHRVTAVLDTVVSFAVLALALLLL</sequence>
<dbReference type="Proteomes" id="UP000004367">
    <property type="component" value="Unassembled WGS sequence"/>
</dbReference>
<dbReference type="InterPro" id="IPR050789">
    <property type="entry name" value="Diverse_Enzym_Activities"/>
</dbReference>
<accession>H5UNN5</accession>
<keyword evidence="1" id="KW-0472">Membrane</keyword>
<dbReference type="Pfam" id="PF00144">
    <property type="entry name" value="Beta-lactamase"/>
    <property type="match status" value="1"/>
</dbReference>
<dbReference type="InterPro" id="IPR012338">
    <property type="entry name" value="Beta-lactam/transpept-like"/>
</dbReference>
<evidence type="ECO:0000313" key="4">
    <source>
        <dbReference type="Proteomes" id="UP000004367"/>
    </source>
</evidence>
<name>H5UNN5_9MICO</name>
<dbReference type="AlphaFoldDB" id="H5UNN5"/>
<proteinExistence type="predicted"/>
<dbReference type="EMBL" id="BAFE01000009">
    <property type="protein sequence ID" value="GAB47343.1"/>
    <property type="molecule type" value="Genomic_DNA"/>
</dbReference>